<dbReference type="SMART" id="SM00226">
    <property type="entry name" value="LMWPc"/>
    <property type="match status" value="1"/>
</dbReference>
<accession>A0ABT9PTL8</accession>
<dbReference type="Pfam" id="PF01451">
    <property type="entry name" value="LMWPc"/>
    <property type="match status" value="1"/>
</dbReference>
<proteinExistence type="predicted"/>
<organism evidence="3 4">
    <name type="scientific">Neorhizobium huautlense</name>
    <dbReference type="NCBI Taxonomy" id="67774"/>
    <lineage>
        <taxon>Bacteria</taxon>
        <taxon>Pseudomonadati</taxon>
        <taxon>Pseudomonadota</taxon>
        <taxon>Alphaproteobacteria</taxon>
        <taxon>Hyphomicrobiales</taxon>
        <taxon>Rhizobiaceae</taxon>
        <taxon>Rhizobium/Agrobacterium group</taxon>
        <taxon>Neorhizobium</taxon>
    </lineage>
</organism>
<evidence type="ECO:0000256" key="1">
    <source>
        <dbReference type="ARBA" id="ARBA00022849"/>
    </source>
</evidence>
<gene>
    <name evidence="3" type="ORF">J2T09_002575</name>
</gene>
<protein>
    <submittedName>
        <fullName evidence="3">Protein-tyrosine-phosphatase</fullName>
    </submittedName>
</protein>
<dbReference type="Gene3D" id="3.40.50.2300">
    <property type="match status" value="1"/>
</dbReference>
<evidence type="ECO:0000313" key="4">
    <source>
        <dbReference type="Proteomes" id="UP001241472"/>
    </source>
</evidence>
<feature type="domain" description="Phosphotyrosine protein phosphatase I" evidence="2">
    <location>
        <begin position="17"/>
        <end position="153"/>
    </location>
</feature>
<dbReference type="Proteomes" id="UP001241472">
    <property type="component" value="Unassembled WGS sequence"/>
</dbReference>
<dbReference type="EMBL" id="JAUSRF010000007">
    <property type="protein sequence ID" value="MDP9837818.1"/>
    <property type="molecule type" value="Genomic_DNA"/>
</dbReference>
<dbReference type="InterPro" id="IPR023485">
    <property type="entry name" value="Ptyr_pPase"/>
</dbReference>
<name>A0ABT9PTL8_9HYPH</name>
<evidence type="ECO:0000259" key="2">
    <source>
        <dbReference type="SMART" id="SM00226"/>
    </source>
</evidence>
<keyword evidence="4" id="KW-1185">Reference proteome</keyword>
<keyword evidence="1" id="KW-0059">Arsenical resistance</keyword>
<comment type="caution">
    <text evidence="3">The sequence shown here is derived from an EMBL/GenBank/DDBJ whole genome shotgun (WGS) entry which is preliminary data.</text>
</comment>
<dbReference type="PANTHER" id="PTHR43428:SF1">
    <property type="entry name" value="ARSENATE REDUCTASE"/>
    <property type="match status" value="1"/>
</dbReference>
<reference evidence="3 4" key="1">
    <citation type="submission" date="2023-07" db="EMBL/GenBank/DDBJ databases">
        <title>Sorghum-associated microbial communities from plants grown in Nebraska, USA.</title>
        <authorList>
            <person name="Schachtman D."/>
        </authorList>
    </citation>
    <scope>NUCLEOTIDE SEQUENCE [LARGE SCALE GENOMIC DNA]</scope>
    <source>
        <strain evidence="3 4">DS1307</strain>
    </source>
</reference>
<dbReference type="SUPFAM" id="SSF52788">
    <property type="entry name" value="Phosphotyrosine protein phosphatases I"/>
    <property type="match status" value="1"/>
</dbReference>
<dbReference type="InterPro" id="IPR036196">
    <property type="entry name" value="Ptyr_pPase_sf"/>
</dbReference>
<dbReference type="PANTHER" id="PTHR43428">
    <property type="entry name" value="ARSENATE REDUCTASE"/>
    <property type="match status" value="1"/>
</dbReference>
<sequence>METMDQLPFETHIARPNAILFVCGMNAIRSPMAEVIAKHLLPPDIYIQSGGVRAGEPDPFVGVVLEELGLETKKRHVPRTMEDLEDDFFDLIITLAPEAHHAALELTRSNAVEVIYWPTPDPTVETGSRDLRLEAYRGVRDRLWALIEERLGKHLRRRAQTP</sequence>
<evidence type="ECO:0000313" key="3">
    <source>
        <dbReference type="EMBL" id="MDP9837818.1"/>
    </source>
</evidence>